<dbReference type="EMBL" id="WMBA01000081">
    <property type="protein sequence ID" value="MTD58909.1"/>
    <property type="molecule type" value="Genomic_DNA"/>
</dbReference>
<evidence type="ECO:0000259" key="3">
    <source>
        <dbReference type="SMART" id="SM00065"/>
    </source>
</evidence>
<dbReference type="Gene3D" id="3.30.450.40">
    <property type="match status" value="1"/>
</dbReference>
<feature type="region of interest" description="Disordered" evidence="2">
    <location>
        <begin position="1"/>
        <end position="21"/>
    </location>
</feature>
<protein>
    <submittedName>
        <fullName evidence="4">GAF domain-containing protein</fullName>
    </submittedName>
</protein>
<gene>
    <name evidence="4" type="ORF">GKO32_33740</name>
</gene>
<dbReference type="InterPro" id="IPR029016">
    <property type="entry name" value="GAF-like_dom_sf"/>
</dbReference>
<organism evidence="4 5">
    <name type="scientific">Amycolatopsis pithecellobii</name>
    <dbReference type="NCBI Taxonomy" id="664692"/>
    <lineage>
        <taxon>Bacteria</taxon>
        <taxon>Bacillati</taxon>
        <taxon>Actinomycetota</taxon>
        <taxon>Actinomycetes</taxon>
        <taxon>Pseudonocardiales</taxon>
        <taxon>Pseudonocardiaceae</taxon>
        <taxon>Amycolatopsis</taxon>
    </lineage>
</organism>
<dbReference type="InterPro" id="IPR025736">
    <property type="entry name" value="PucR_C-HTH_dom"/>
</dbReference>
<dbReference type="PANTHER" id="PTHR33744:SF1">
    <property type="entry name" value="DNA-BINDING TRANSCRIPTIONAL ACTIVATOR ADER"/>
    <property type="match status" value="1"/>
</dbReference>
<dbReference type="PANTHER" id="PTHR33744">
    <property type="entry name" value="CARBOHYDRATE DIACID REGULATOR"/>
    <property type="match status" value="1"/>
</dbReference>
<reference evidence="4 5" key="1">
    <citation type="submission" date="2019-11" db="EMBL/GenBank/DDBJ databases">
        <title>Draft genome of Amycolatopsis RM579.</title>
        <authorList>
            <person name="Duangmal K."/>
            <person name="Mingma R."/>
        </authorList>
    </citation>
    <scope>NUCLEOTIDE SEQUENCE [LARGE SCALE GENOMIC DNA]</scope>
    <source>
        <strain evidence="4 5">RM579</strain>
    </source>
</reference>
<evidence type="ECO:0000256" key="1">
    <source>
        <dbReference type="ARBA" id="ARBA00006754"/>
    </source>
</evidence>
<evidence type="ECO:0000313" key="4">
    <source>
        <dbReference type="EMBL" id="MTD58909.1"/>
    </source>
</evidence>
<comment type="similarity">
    <text evidence="1">Belongs to the CdaR family.</text>
</comment>
<dbReference type="Gene3D" id="1.10.10.2840">
    <property type="entry name" value="PucR C-terminal helix-turn-helix domain"/>
    <property type="match status" value="1"/>
</dbReference>
<name>A0A6N7ZB21_9PSEU</name>
<dbReference type="Pfam" id="PF13185">
    <property type="entry name" value="GAF_2"/>
    <property type="match status" value="1"/>
</dbReference>
<dbReference type="SMART" id="SM00065">
    <property type="entry name" value="GAF"/>
    <property type="match status" value="1"/>
</dbReference>
<dbReference type="Proteomes" id="UP000440096">
    <property type="component" value="Unassembled WGS sequence"/>
</dbReference>
<dbReference type="InterPro" id="IPR042070">
    <property type="entry name" value="PucR_C-HTH_sf"/>
</dbReference>
<dbReference type="AlphaFoldDB" id="A0A6N7ZB21"/>
<dbReference type="Pfam" id="PF13556">
    <property type="entry name" value="HTH_30"/>
    <property type="match status" value="1"/>
</dbReference>
<keyword evidence="5" id="KW-1185">Reference proteome</keyword>
<dbReference type="InterPro" id="IPR041522">
    <property type="entry name" value="CdaR_GGDEF"/>
</dbReference>
<evidence type="ECO:0000313" key="5">
    <source>
        <dbReference type="Proteomes" id="UP000440096"/>
    </source>
</evidence>
<proteinExistence type="inferred from homology"/>
<feature type="domain" description="GAF" evidence="3">
    <location>
        <begin position="109"/>
        <end position="267"/>
    </location>
</feature>
<dbReference type="OrthoDB" id="8026818at2"/>
<sequence length="668" mass="72501">MRPTGDSADRAPPHTGGPASRSWSFTGLPWICAVDLARKASHPKTTRSMCVHTWLRRELCVLTCRSACLAAYAEERDRGSKSMTMIVPVLRTWMRAVSEISRSVNVGDPLETVLTRIADLARELIGFDLSAVMLADEASNRLDVIGWSGLSDDYIERLRNDSFLQIRPAAPDTDSPAARAVRDGVTIMISDVARESETYGRLGLAPMQGYRSLVASPLHGTDCPIGVLVGYSTAPRSYGAADVELTELLAEQTATAIHTARYRARRDWAEQQHRRLMQLVLAEAGMDGLVDALAEILAASVTVTDLDGRILASSAAGDAPALPQRLAEHRPKTDRHSADVTEHVSLAGTEGWVTRVMIGGEVAARLWVVGDQAIPDTTRLRLVEQFALVTGIELLTARHALEIEERLSGDLLSDVLRGAALARPRVLLERGNALGFSLENARNVVVVRGERIGEQLSTVSRRVQHAVRTKILASSNGDDVVLLLPEIRDLGAALDGVRNQLEQTTASPVSIVIAPPVHCLEDIPPAYRAAQGAAQLRANAGLAGLADLRELSVLGLMLMADTPPAYLQRLADQLIAPLADQDARRDSQLVTTLRAWLRAGFSTAQAAAALTVHVNTVGQRLVRIEHLVQRDLKIADTRLDLQLALHVRDILHIDPARGAEPGYRHQAR</sequence>
<comment type="caution">
    <text evidence="4">The sequence shown here is derived from an EMBL/GenBank/DDBJ whole genome shotgun (WGS) entry which is preliminary data.</text>
</comment>
<accession>A0A6N7ZB21</accession>
<dbReference type="InterPro" id="IPR051448">
    <property type="entry name" value="CdaR-like_regulators"/>
</dbReference>
<dbReference type="SUPFAM" id="SSF55781">
    <property type="entry name" value="GAF domain-like"/>
    <property type="match status" value="1"/>
</dbReference>
<dbReference type="Pfam" id="PF17853">
    <property type="entry name" value="GGDEF_2"/>
    <property type="match status" value="1"/>
</dbReference>
<dbReference type="InterPro" id="IPR003018">
    <property type="entry name" value="GAF"/>
</dbReference>
<evidence type="ECO:0000256" key="2">
    <source>
        <dbReference type="SAM" id="MobiDB-lite"/>
    </source>
</evidence>